<comment type="caution">
    <text evidence="3">The sequence shown here is derived from an EMBL/GenBank/DDBJ whole genome shotgun (WGS) entry which is preliminary data.</text>
</comment>
<gene>
    <name evidence="3" type="ORF">Afe05nite_39550</name>
</gene>
<dbReference type="EMBL" id="BOMM01000036">
    <property type="protein sequence ID" value="GIE12115.1"/>
    <property type="molecule type" value="Genomic_DNA"/>
</dbReference>
<reference evidence="3" key="1">
    <citation type="submission" date="2021-01" db="EMBL/GenBank/DDBJ databases">
        <title>Whole genome shotgun sequence of Actinoplanes ferrugineus NBRC 15555.</title>
        <authorList>
            <person name="Komaki H."/>
            <person name="Tamura T."/>
        </authorList>
    </citation>
    <scope>NUCLEOTIDE SEQUENCE</scope>
    <source>
        <strain evidence="3">NBRC 15555</strain>
    </source>
</reference>
<dbReference type="SUPFAM" id="SSF54909">
    <property type="entry name" value="Dimeric alpha+beta barrel"/>
    <property type="match status" value="1"/>
</dbReference>
<accession>A0A919J090</accession>
<evidence type="ECO:0000256" key="1">
    <source>
        <dbReference type="ARBA" id="ARBA00007689"/>
    </source>
</evidence>
<comment type="similarity">
    <text evidence="1">Belongs to the YciI family.</text>
</comment>
<name>A0A919J090_9ACTN</name>
<dbReference type="PANTHER" id="PTHR35174:SF3">
    <property type="entry name" value="BLL7171 PROTEIN"/>
    <property type="match status" value="1"/>
</dbReference>
<dbReference type="RefSeq" id="WP_203818606.1">
    <property type="nucleotide sequence ID" value="NZ_BAAABP010000024.1"/>
</dbReference>
<proteinExistence type="inferred from homology"/>
<evidence type="ECO:0000313" key="3">
    <source>
        <dbReference type="EMBL" id="GIE12115.1"/>
    </source>
</evidence>
<dbReference type="Pfam" id="PF03795">
    <property type="entry name" value="YCII"/>
    <property type="match status" value="1"/>
</dbReference>
<evidence type="ECO:0000259" key="2">
    <source>
        <dbReference type="Pfam" id="PF03795"/>
    </source>
</evidence>
<dbReference type="PANTHER" id="PTHR35174">
    <property type="entry name" value="BLL7171 PROTEIN-RELATED"/>
    <property type="match status" value="1"/>
</dbReference>
<organism evidence="3 4">
    <name type="scientific">Paractinoplanes ferrugineus</name>
    <dbReference type="NCBI Taxonomy" id="113564"/>
    <lineage>
        <taxon>Bacteria</taxon>
        <taxon>Bacillati</taxon>
        <taxon>Actinomycetota</taxon>
        <taxon>Actinomycetes</taxon>
        <taxon>Micromonosporales</taxon>
        <taxon>Micromonosporaceae</taxon>
        <taxon>Paractinoplanes</taxon>
    </lineage>
</organism>
<sequence>MKYMLMMFGDATDMMEVRSKEWVRDMIAFMQEFNARLMAAGEFVDAQGLDVPATAKTVSLADGQVVVSDGPFAESKEALAGYWLLDVKDEARAIELAGEVAVWAQRLELRKIGEAPEI</sequence>
<keyword evidence="4" id="KW-1185">Reference proteome</keyword>
<feature type="domain" description="YCII-related" evidence="2">
    <location>
        <begin position="1"/>
        <end position="101"/>
    </location>
</feature>
<dbReference type="InterPro" id="IPR005545">
    <property type="entry name" value="YCII"/>
</dbReference>
<dbReference type="InterPro" id="IPR011008">
    <property type="entry name" value="Dimeric_a/b-barrel"/>
</dbReference>
<dbReference type="Proteomes" id="UP000598174">
    <property type="component" value="Unassembled WGS sequence"/>
</dbReference>
<dbReference type="AlphaFoldDB" id="A0A919J090"/>
<dbReference type="Gene3D" id="3.30.70.1060">
    <property type="entry name" value="Dimeric alpha+beta barrel"/>
    <property type="match status" value="1"/>
</dbReference>
<evidence type="ECO:0000313" key="4">
    <source>
        <dbReference type="Proteomes" id="UP000598174"/>
    </source>
</evidence>
<protein>
    <submittedName>
        <fullName evidence="3">Transcription initiation protein</fullName>
    </submittedName>
</protein>